<sequence length="64" mass="7525">MTKDFHRWRKSRHSEPNGECVEAGLASDGTIGVRDSNLHGHAPILEFTREEWQRFLYEIRVDSR</sequence>
<protein>
    <recommendedName>
        <fullName evidence="2">DUF397 domain-containing protein</fullName>
    </recommendedName>
</protein>
<evidence type="ECO:0000259" key="2">
    <source>
        <dbReference type="Pfam" id="PF04149"/>
    </source>
</evidence>
<evidence type="ECO:0000256" key="1">
    <source>
        <dbReference type="SAM" id="MobiDB-lite"/>
    </source>
</evidence>
<dbReference type="Pfam" id="PF04149">
    <property type="entry name" value="DUF397"/>
    <property type="match status" value="1"/>
</dbReference>
<evidence type="ECO:0000313" key="4">
    <source>
        <dbReference type="Proteomes" id="UP000198420"/>
    </source>
</evidence>
<dbReference type="InterPro" id="IPR007278">
    <property type="entry name" value="DUF397"/>
</dbReference>
<gene>
    <name evidence="3" type="ORF">SAMN06265355_11445</name>
</gene>
<proteinExistence type="predicted"/>
<reference evidence="4" key="1">
    <citation type="submission" date="2017-06" db="EMBL/GenBank/DDBJ databases">
        <authorList>
            <person name="Varghese N."/>
            <person name="Submissions S."/>
        </authorList>
    </citation>
    <scope>NUCLEOTIDE SEQUENCE [LARGE SCALE GENOMIC DNA]</scope>
    <source>
        <strain evidence="4">DSM 44485</strain>
    </source>
</reference>
<feature type="domain" description="DUF397" evidence="2">
    <location>
        <begin position="7"/>
        <end position="60"/>
    </location>
</feature>
<dbReference type="EMBL" id="FZNP01000014">
    <property type="protein sequence ID" value="SNS28646.1"/>
    <property type="molecule type" value="Genomic_DNA"/>
</dbReference>
<keyword evidence="4" id="KW-1185">Reference proteome</keyword>
<dbReference type="Proteomes" id="UP000198420">
    <property type="component" value="Unassembled WGS sequence"/>
</dbReference>
<feature type="compositionally biased region" description="Basic residues" evidence="1">
    <location>
        <begin position="1"/>
        <end position="12"/>
    </location>
</feature>
<dbReference type="OrthoDB" id="5193787at2"/>
<accession>A0A239D809</accession>
<evidence type="ECO:0000313" key="3">
    <source>
        <dbReference type="EMBL" id="SNS28646.1"/>
    </source>
</evidence>
<feature type="region of interest" description="Disordered" evidence="1">
    <location>
        <begin position="1"/>
        <end position="23"/>
    </location>
</feature>
<organism evidence="3 4">
    <name type="scientific">Actinomadura mexicana</name>
    <dbReference type="NCBI Taxonomy" id="134959"/>
    <lineage>
        <taxon>Bacteria</taxon>
        <taxon>Bacillati</taxon>
        <taxon>Actinomycetota</taxon>
        <taxon>Actinomycetes</taxon>
        <taxon>Streptosporangiales</taxon>
        <taxon>Thermomonosporaceae</taxon>
        <taxon>Actinomadura</taxon>
    </lineage>
</organism>
<dbReference type="AlphaFoldDB" id="A0A239D809"/>
<dbReference type="RefSeq" id="WP_089315290.1">
    <property type="nucleotide sequence ID" value="NZ_FZNP01000014.1"/>
</dbReference>
<name>A0A239D809_9ACTN</name>